<reference evidence="2 3" key="1">
    <citation type="submission" date="2020-08" db="EMBL/GenBank/DDBJ databases">
        <title>Genomic Encyclopedia of Type Strains, Phase IV (KMG-IV): sequencing the most valuable type-strain genomes for metagenomic binning, comparative biology and taxonomic classification.</title>
        <authorList>
            <person name="Goeker M."/>
        </authorList>
    </citation>
    <scope>NUCLEOTIDE SEQUENCE [LARGE SCALE GENOMIC DNA]</scope>
    <source>
        <strain evidence="2 3">DSM 22368</strain>
    </source>
</reference>
<dbReference type="Proteomes" id="UP000528457">
    <property type="component" value="Unassembled WGS sequence"/>
</dbReference>
<feature type="transmembrane region" description="Helical" evidence="1">
    <location>
        <begin position="211"/>
        <end position="234"/>
    </location>
</feature>
<keyword evidence="1" id="KW-1133">Transmembrane helix</keyword>
<dbReference type="InParanoid" id="A0A7X0MZ80"/>
<organism evidence="2 3">
    <name type="scientific">Pseudoteredinibacter isoporae</name>
    <dbReference type="NCBI Taxonomy" id="570281"/>
    <lineage>
        <taxon>Bacteria</taxon>
        <taxon>Pseudomonadati</taxon>
        <taxon>Pseudomonadota</taxon>
        <taxon>Gammaproteobacteria</taxon>
        <taxon>Cellvibrionales</taxon>
        <taxon>Cellvibrionaceae</taxon>
        <taxon>Pseudoteredinibacter</taxon>
    </lineage>
</organism>
<evidence type="ECO:0008006" key="4">
    <source>
        <dbReference type="Google" id="ProtNLM"/>
    </source>
</evidence>
<keyword evidence="3" id="KW-1185">Reference proteome</keyword>
<comment type="caution">
    <text evidence="2">The sequence shown here is derived from an EMBL/GenBank/DDBJ whole genome shotgun (WGS) entry which is preliminary data.</text>
</comment>
<evidence type="ECO:0000313" key="2">
    <source>
        <dbReference type="EMBL" id="MBB6522857.1"/>
    </source>
</evidence>
<gene>
    <name evidence="2" type="ORF">HNR48_003142</name>
</gene>
<dbReference type="EMBL" id="JACHHT010000002">
    <property type="protein sequence ID" value="MBB6522857.1"/>
    <property type="molecule type" value="Genomic_DNA"/>
</dbReference>
<sequence length="248" mass="28818">MGQRALQSFMRRWHRRLAIVIGLQFLAWTLGGAYFAWFHIDNVRGQYERKAGPSKIPLNQSALGDKPLLTISELSPAVKLDAIHSVELINWRGQWAYWFKQDRNQSQLIHAQTGALLSPIDETAAIAIAQEDFAHDSPVLEVNRLSEHNGEYKGPLPAYQVKFDHPKNSHLYVHENSGRVTARRNWVWRGFDFLWMLHILDFNERENFNNWALRVLSILGLITLFSGYGLWFLTSLRWRSLRMRILGP</sequence>
<keyword evidence="1" id="KW-0812">Transmembrane</keyword>
<evidence type="ECO:0000256" key="1">
    <source>
        <dbReference type="SAM" id="Phobius"/>
    </source>
</evidence>
<proteinExistence type="predicted"/>
<name>A0A7X0MZ80_9GAMM</name>
<protein>
    <recommendedName>
        <fullName evidence="4">PepSY-associated transmembrane protein</fullName>
    </recommendedName>
</protein>
<evidence type="ECO:0000313" key="3">
    <source>
        <dbReference type="Proteomes" id="UP000528457"/>
    </source>
</evidence>
<dbReference type="AlphaFoldDB" id="A0A7X0MZ80"/>
<dbReference type="RefSeq" id="WP_166845083.1">
    <property type="nucleotide sequence ID" value="NZ_JAAONY010000002.1"/>
</dbReference>
<accession>A0A7X0MZ80</accession>
<keyword evidence="1" id="KW-0472">Membrane</keyword>